<evidence type="ECO:0000256" key="2">
    <source>
        <dbReference type="ARBA" id="ARBA00007117"/>
    </source>
</evidence>
<feature type="compositionally biased region" description="Polar residues" evidence="7">
    <location>
        <begin position="144"/>
        <end position="161"/>
    </location>
</feature>
<dbReference type="Pfam" id="PF07904">
    <property type="entry name" value="Eaf7"/>
    <property type="match status" value="1"/>
</dbReference>
<evidence type="ECO:0000256" key="6">
    <source>
        <dbReference type="ARBA" id="ARBA00023242"/>
    </source>
</evidence>
<keyword evidence="8" id="KW-1185">Reference proteome</keyword>
<dbReference type="GO" id="GO:0005634">
    <property type="term" value="C:nucleus"/>
    <property type="evidence" value="ECO:0007669"/>
    <property type="project" value="UniProtKB-SubCell"/>
</dbReference>
<keyword evidence="4" id="KW-0805">Transcription regulation</keyword>
<keyword evidence="5" id="KW-0804">Transcription</keyword>
<name>A0A1S3K811_LINAN</name>
<dbReference type="OrthoDB" id="5595141at2759"/>
<comment type="similarity">
    <text evidence="2">Belongs to the EAF7 family.</text>
</comment>
<dbReference type="KEGG" id="lak:106179604"/>
<organism evidence="8 9">
    <name type="scientific">Lingula anatina</name>
    <name type="common">Brachiopod</name>
    <name type="synonym">Lingula unguis</name>
    <dbReference type="NCBI Taxonomy" id="7574"/>
    <lineage>
        <taxon>Eukaryota</taxon>
        <taxon>Metazoa</taxon>
        <taxon>Spiralia</taxon>
        <taxon>Lophotrochozoa</taxon>
        <taxon>Brachiopoda</taxon>
        <taxon>Linguliformea</taxon>
        <taxon>Lingulata</taxon>
        <taxon>Lingulida</taxon>
        <taxon>Linguloidea</taxon>
        <taxon>Lingulidae</taxon>
        <taxon>Lingula</taxon>
    </lineage>
</organism>
<protein>
    <submittedName>
        <fullName evidence="9">MRG/MORF4L-binding protein</fullName>
    </submittedName>
</protein>
<dbReference type="GeneID" id="106179604"/>
<evidence type="ECO:0000256" key="4">
    <source>
        <dbReference type="ARBA" id="ARBA00023015"/>
    </source>
</evidence>
<dbReference type="InParanoid" id="A0A1S3K811"/>
<dbReference type="GO" id="GO:0006325">
    <property type="term" value="P:chromatin organization"/>
    <property type="evidence" value="ECO:0007669"/>
    <property type="project" value="UniProtKB-KW"/>
</dbReference>
<dbReference type="PANTHER" id="PTHR13581:SF5">
    <property type="entry name" value="MRG_MORF4L-BINDING PROTEIN"/>
    <property type="match status" value="1"/>
</dbReference>
<dbReference type="GO" id="GO:0035267">
    <property type="term" value="C:NuA4 histone acetyltransferase complex"/>
    <property type="evidence" value="ECO:0007669"/>
    <property type="project" value="TreeGrafter"/>
</dbReference>
<evidence type="ECO:0000256" key="5">
    <source>
        <dbReference type="ARBA" id="ARBA00023163"/>
    </source>
</evidence>
<dbReference type="GO" id="GO:0006357">
    <property type="term" value="P:regulation of transcription by RNA polymerase II"/>
    <property type="evidence" value="ECO:0007669"/>
    <property type="project" value="TreeGrafter"/>
</dbReference>
<dbReference type="InterPro" id="IPR012423">
    <property type="entry name" value="Eaf7/MRGBP"/>
</dbReference>
<dbReference type="Proteomes" id="UP000085678">
    <property type="component" value="Unplaced"/>
</dbReference>
<keyword evidence="3" id="KW-0156">Chromatin regulator</keyword>
<comment type="subcellular location">
    <subcellularLocation>
        <location evidence="1">Nucleus</location>
    </subcellularLocation>
</comment>
<dbReference type="OMA" id="DHLHELY"/>
<feature type="compositionally biased region" description="Low complexity" evidence="7">
    <location>
        <begin position="113"/>
        <end position="125"/>
    </location>
</feature>
<gene>
    <name evidence="9" type="primary">LOC106179604</name>
</gene>
<dbReference type="RefSeq" id="XP_013418775.1">
    <property type="nucleotide sequence ID" value="XM_013563321.1"/>
</dbReference>
<evidence type="ECO:0000256" key="1">
    <source>
        <dbReference type="ARBA" id="ARBA00004123"/>
    </source>
</evidence>
<reference evidence="9" key="1">
    <citation type="submission" date="2025-08" db="UniProtKB">
        <authorList>
            <consortium name="RefSeq"/>
        </authorList>
    </citation>
    <scope>IDENTIFICATION</scope>
    <source>
        <tissue evidence="9">Gonads</tissue>
    </source>
</reference>
<dbReference type="PANTHER" id="PTHR13581">
    <property type="entry name" value="MRG-BINDING PROTEIN"/>
    <property type="match status" value="1"/>
</dbReference>
<dbReference type="AlphaFoldDB" id="A0A1S3K811"/>
<keyword evidence="6" id="KW-0539">Nucleus</keyword>
<feature type="region of interest" description="Disordered" evidence="7">
    <location>
        <begin position="75"/>
        <end position="167"/>
    </location>
</feature>
<proteinExistence type="inferred from homology"/>
<evidence type="ECO:0000256" key="7">
    <source>
        <dbReference type="SAM" id="MobiDB-lite"/>
    </source>
</evidence>
<sequence length="167" mass="18501">MAEDDPAWNVDMEVSLFHAMRGHKPVGVNRHFQMLFIHEKLNSPSYRKVSSKQIWAYLATLYDLQALNESEILPFPNKSNEFSLPEAEYGDLMNKEPSKTSGGKDTGSEDVQTTKSTSKSSASSTPILTAATPDSPKRKRTRQTHSQTSSPATGSEGTPSTKRARRI</sequence>
<evidence type="ECO:0000313" key="8">
    <source>
        <dbReference type="Proteomes" id="UP000085678"/>
    </source>
</evidence>
<dbReference type="STRING" id="7574.A0A1S3K811"/>
<evidence type="ECO:0000313" key="9">
    <source>
        <dbReference type="RefSeq" id="XP_013418775.1"/>
    </source>
</evidence>
<evidence type="ECO:0000256" key="3">
    <source>
        <dbReference type="ARBA" id="ARBA00022853"/>
    </source>
</evidence>
<accession>A0A1S3K811</accession>